<evidence type="ECO:0000256" key="1">
    <source>
        <dbReference type="SAM" id="SignalP"/>
    </source>
</evidence>
<dbReference type="InterPro" id="IPR027843">
    <property type="entry name" value="DUF4440"/>
</dbReference>
<dbReference type="Gene3D" id="3.10.450.50">
    <property type="match status" value="1"/>
</dbReference>
<keyword evidence="1" id="KW-0732">Signal</keyword>
<sequence length="147" mass="16165">MKTIVLFFCLMVSLCSADEATLAAVTAADDARVAAMKSPDRDKLAAVFSDDLNYAHSNGVVDTKAGFMDILTEGRTKYAGYDYEERKFTFPAPGIALMTGRARIQAITDKGKMDSVLSFLGVWRLEKGQWRFLAWQSCKLPPATPAK</sequence>
<organism evidence="3 4">
    <name type="scientific">Prosthecobacter algae</name>
    <dbReference type="NCBI Taxonomy" id="1144682"/>
    <lineage>
        <taxon>Bacteria</taxon>
        <taxon>Pseudomonadati</taxon>
        <taxon>Verrucomicrobiota</taxon>
        <taxon>Verrucomicrobiia</taxon>
        <taxon>Verrucomicrobiales</taxon>
        <taxon>Verrucomicrobiaceae</taxon>
        <taxon>Prosthecobacter</taxon>
    </lineage>
</organism>
<keyword evidence="4" id="KW-1185">Reference proteome</keyword>
<comment type="caution">
    <text evidence="3">The sequence shown here is derived from an EMBL/GenBank/DDBJ whole genome shotgun (WGS) entry which is preliminary data.</text>
</comment>
<evidence type="ECO:0000313" key="4">
    <source>
        <dbReference type="Proteomes" id="UP001499852"/>
    </source>
</evidence>
<dbReference type="Proteomes" id="UP001499852">
    <property type="component" value="Unassembled WGS sequence"/>
</dbReference>
<proteinExistence type="predicted"/>
<feature type="domain" description="DUF4440" evidence="2">
    <location>
        <begin position="26"/>
        <end position="131"/>
    </location>
</feature>
<dbReference type="EMBL" id="BAABIA010000002">
    <property type="protein sequence ID" value="GAA5136766.1"/>
    <property type="molecule type" value="Genomic_DNA"/>
</dbReference>
<dbReference type="RefSeq" id="WP_345735500.1">
    <property type="nucleotide sequence ID" value="NZ_BAABIA010000002.1"/>
</dbReference>
<feature type="signal peptide" evidence="1">
    <location>
        <begin position="1"/>
        <end position="17"/>
    </location>
</feature>
<dbReference type="SUPFAM" id="SSF54427">
    <property type="entry name" value="NTF2-like"/>
    <property type="match status" value="1"/>
</dbReference>
<evidence type="ECO:0000259" key="2">
    <source>
        <dbReference type="Pfam" id="PF14534"/>
    </source>
</evidence>
<protein>
    <recommendedName>
        <fullName evidence="2">DUF4440 domain-containing protein</fullName>
    </recommendedName>
</protein>
<reference evidence="4" key="1">
    <citation type="journal article" date="2019" name="Int. J. Syst. Evol. Microbiol.">
        <title>The Global Catalogue of Microorganisms (GCM) 10K type strain sequencing project: providing services to taxonomists for standard genome sequencing and annotation.</title>
        <authorList>
            <consortium name="The Broad Institute Genomics Platform"/>
            <consortium name="The Broad Institute Genome Sequencing Center for Infectious Disease"/>
            <person name="Wu L."/>
            <person name="Ma J."/>
        </authorList>
    </citation>
    <scope>NUCLEOTIDE SEQUENCE [LARGE SCALE GENOMIC DNA]</scope>
    <source>
        <strain evidence="4">JCM 18053</strain>
    </source>
</reference>
<gene>
    <name evidence="3" type="ORF">GCM10023213_12380</name>
</gene>
<dbReference type="Pfam" id="PF14534">
    <property type="entry name" value="DUF4440"/>
    <property type="match status" value="1"/>
</dbReference>
<accession>A0ABP9NZ98</accession>
<dbReference type="InterPro" id="IPR032710">
    <property type="entry name" value="NTF2-like_dom_sf"/>
</dbReference>
<feature type="chain" id="PRO_5045549608" description="DUF4440 domain-containing protein" evidence="1">
    <location>
        <begin position="18"/>
        <end position="147"/>
    </location>
</feature>
<name>A0ABP9NZ98_9BACT</name>
<evidence type="ECO:0000313" key="3">
    <source>
        <dbReference type="EMBL" id="GAA5136766.1"/>
    </source>
</evidence>